<organism evidence="2 3">
    <name type="scientific">Ralstonia wenshanensis</name>
    <dbReference type="NCBI Taxonomy" id="2842456"/>
    <lineage>
        <taxon>Bacteria</taxon>
        <taxon>Pseudomonadati</taxon>
        <taxon>Pseudomonadota</taxon>
        <taxon>Betaproteobacteria</taxon>
        <taxon>Burkholderiales</taxon>
        <taxon>Burkholderiaceae</taxon>
        <taxon>Ralstonia</taxon>
    </lineage>
</organism>
<protein>
    <recommendedName>
        <fullName evidence="4">Transmembrane protein</fullName>
    </recommendedName>
</protein>
<dbReference type="Proteomes" id="UP001189915">
    <property type="component" value="Unassembled WGS sequence"/>
</dbReference>
<keyword evidence="1" id="KW-1133">Transmembrane helix</keyword>
<feature type="transmembrane region" description="Helical" evidence="1">
    <location>
        <begin position="199"/>
        <end position="221"/>
    </location>
</feature>
<evidence type="ECO:0000313" key="3">
    <source>
        <dbReference type="Proteomes" id="UP001189915"/>
    </source>
</evidence>
<gene>
    <name evidence="2" type="ORF">LMG18091_01507</name>
</gene>
<comment type="caution">
    <text evidence="2">The sequence shown here is derived from an EMBL/GenBank/DDBJ whole genome shotgun (WGS) entry which is preliminary data.</text>
</comment>
<reference evidence="2 3" key="1">
    <citation type="submission" date="2023-07" db="EMBL/GenBank/DDBJ databases">
        <authorList>
            <person name="Peeters C."/>
        </authorList>
    </citation>
    <scope>NUCLEOTIDE SEQUENCE [LARGE SCALE GENOMIC DNA]</scope>
    <source>
        <strain evidence="2 3">LMG 18091</strain>
    </source>
</reference>
<feature type="transmembrane region" description="Helical" evidence="1">
    <location>
        <begin position="87"/>
        <end position="105"/>
    </location>
</feature>
<feature type="transmembrane region" description="Helical" evidence="1">
    <location>
        <begin position="168"/>
        <end position="187"/>
    </location>
</feature>
<keyword evidence="3" id="KW-1185">Reference proteome</keyword>
<feature type="transmembrane region" description="Helical" evidence="1">
    <location>
        <begin position="111"/>
        <end position="132"/>
    </location>
</feature>
<keyword evidence="1" id="KW-0812">Transmembrane</keyword>
<keyword evidence="1" id="KW-0472">Membrane</keyword>
<evidence type="ECO:0008006" key="4">
    <source>
        <dbReference type="Google" id="ProtNLM"/>
    </source>
</evidence>
<sequence>MLALKLTLVPLFLLVVSMSGNWWGPSIAGWLAGLPVVAGPILFILVLAHGPDFGAHAATLSLSAILASEAFNFAYAWTCRSRSWQEALAVGLIVWLIAACGLSMLPNSPIWAGTAALAAVCFGQSFLPRCSAAAAVAPLTRSDLMGRMVAGAVLTLLVTSISDWTGPAWSGLLAVFPLLGIVLSASSHRAHGPAFAISLLRGMVLGRFSFAAFCLLLSYSLNYQRPLVAFAEASVLAMIVQWGTKRLATMQHARTAKPNVAATD</sequence>
<dbReference type="RefSeq" id="WP_316869220.1">
    <property type="nucleotide sequence ID" value="NZ_CATWAF010000002.1"/>
</dbReference>
<name>A0AAD2EKL6_9RALS</name>
<evidence type="ECO:0000313" key="2">
    <source>
        <dbReference type="EMBL" id="CAJ0691794.1"/>
    </source>
</evidence>
<accession>A0AAD2EKL6</accession>
<proteinExistence type="predicted"/>
<dbReference type="AlphaFoldDB" id="A0AAD2EKL6"/>
<feature type="transmembrane region" description="Helical" evidence="1">
    <location>
        <begin position="144"/>
        <end position="162"/>
    </location>
</feature>
<feature type="transmembrane region" description="Helical" evidence="1">
    <location>
        <begin position="30"/>
        <end position="49"/>
    </location>
</feature>
<feature type="transmembrane region" description="Helical" evidence="1">
    <location>
        <begin position="55"/>
        <end position="75"/>
    </location>
</feature>
<dbReference type="EMBL" id="CATWAF010000002">
    <property type="protein sequence ID" value="CAJ0691794.1"/>
    <property type="molecule type" value="Genomic_DNA"/>
</dbReference>
<evidence type="ECO:0000256" key="1">
    <source>
        <dbReference type="SAM" id="Phobius"/>
    </source>
</evidence>
<feature type="transmembrane region" description="Helical" evidence="1">
    <location>
        <begin position="227"/>
        <end position="244"/>
    </location>
</feature>